<evidence type="ECO:0000256" key="3">
    <source>
        <dbReference type="ARBA" id="ARBA00022833"/>
    </source>
</evidence>
<dbReference type="AlphaFoldDB" id="A0A9W8JCY1"/>
<evidence type="ECO:0000259" key="6">
    <source>
        <dbReference type="Pfam" id="PF01753"/>
    </source>
</evidence>
<sequence length="497" mass="56742">MRSVTKVIYKPDSQSTEEYTVIVDPSEFQKWKAGDTTIPLTEVVDSFNIYHSAQGSQGLLNTPSNQQLDTVFGTHKDIDVVTKILKEGREQRGEMDENWADTNIGCAQIAYCGPDCQKRDWKTHKRSCGETDRIELGSFYPLIAFIMELQRNDPFKPSHRALGHQIVNSPNPWDEESVHRRIGGPQLFQTKSDRSFVVDSNPMLPSIISVLFALMAEMYTTTSTVNPSDGAKRRARLSYYGSPIADFGIAKGQANVKHQDHFTYLFLSHGMAFEKGQDPNDHYWIYFTTVGGQDVVLDCGLFVFNHPIFVVPFPHYAKYIPSSWPGITTLGVPAYFPPREAIKRGVLPRVHDERQRFSVLRDEGLKEAIRFSHDGFRPTDEEAITNFMERVAGRACEEIEEAIAIKWCEEACEVVGKNLQNREYLNYPKTDEVGHAVSEDPGDREQSALVPANELDEGWMKCLKKWNGKHRRGDINEQQLREALQSYKEKDQRRKRQ</sequence>
<dbReference type="InterPro" id="IPR002893">
    <property type="entry name" value="Znf_MYND"/>
</dbReference>
<gene>
    <name evidence="7" type="ORF">H1R20_g4734</name>
</gene>
<dbReference type="OrthoDB" id="341421at2759"/>
<evidence type="ECO:0000313" key="7">
    <source>
        <dbReference type="EMBL" id="KAJ2932327.1"/>
    </source>
</evidence>
<name>A0A9W8JCY1_9AGAR</name>
<dbReference type="InterPro" id="IPR036786">
    <property type="entry name" value="Ribosome_mat_SBDS_N_sf"/>
</dbReference>
<keyword evidence="3" id="KW-0862">Zinc</keyword>
<dbReference type="GO" id="GO:0008270">
    <property type="term" value="F:zinc ion binding"/>
    <property type="evidence" value="ECO:0007669"/>
    <property type="project" value="UniProtKB-KW"/>
</dbReference>
<dbReference type="Proteomes" id="UP001140091">
    <property type="component" value="Unassembled WGS sequence"/>
</dbReference>
<accession>A0A9W8JCY1</accession>
<feature type="domain" description="MYND-type" evidence="6">
    <location>
        <begin position="105"/>
        <end position="128"/>
    </location>
</feature>
<evidence type="ECO:0000259" key="5">
    <source>
        <dbReference type="Pfam" id="PF01172"/>
    </source>
</evidence>
<dbReference type="Gene3D" id="6.10.140.2220">
    <property type="match status" value="1"/>
</dbReference>
<evidence type="ECO:0008006" key="9">
    <source>
        <dbReference type="Google" id="ProtNLM"/>
    </source>
</evidence>
<evidence type="ECO:0000256" key="2">
    <source>
        <dbReference type="ARBA" id="ARBA00022771"/>
    </source>
</evidence>
<proteinExistence type="predicted"/>
<feature type="non-terminal residue" evidence="7">
    <location>
        <position position="497"/>
    </location>
</feature>
<evidence type="ECO:0000256" key="1">
    <source>
        <dbReference type="ARBA" id="ARBA00022723"/>
    </source>
</evidence>
<dbReference type="Pfam" id="PF01753">
    <property type="entry name" value="zf-MYND"/>
    <property type="match status" value="1"/>
</dbReference>
<evidence type="ECO:0000256" key="4">
    <source>
        <dbReference type="SAM" id="MobiDB-lite"/>
    </source>
</evidence>
<dbReference type="EMBL" id="JANBPK010000774">
    <property type="protein sequence ID" value="KAJ2932327.1"/>
    <property type="molecule type" value="Genomic_DNA"/>
</dbReference>
<dbReference type="SUPFAM" id="SSF144232">
    <property type="entry name" value="HIT/MYND zinc finger-like"/>
    <property type="match status" value="1"/>
</dbReference>
<keyword evidence="2" id="KW-0863">Zinc-finger</keyword>
<reference evidence="7" key="1">
    <citation type="submission" date="2022-06" db="EMBL/GenBank/DDBJ databases">
        <title>Genome Sequence of Candolleomyces eurysporus.</title>
        <authorList>
            <person name="Buettner E."/>
        </authorList>
    </citation>
    <scope>NUCLEOTIDE SEQUENCE</scope>
    <source>
        <strain evidence="7">VTCC 930004</strain>
    </source>
</reference>
<comment type="caution">
    <text evidence="7">The sequence shown here is derived from an EMBL/GenBank/DDBJ whole genome shotgun (WGS) entry which is preliminary data.</text>
</comment>
<dbReference type="Pfam" id="PF01172">
    <property type="entry name" value="SBDS_N"/>
    <property type="match status" value="1"/>
</dbReference>
<dbReference type="SUPFAM" id="SSF89895">
    <property type="entry name" value="FYSH domain"/>
    <property type="match status" value="1"/>
</dbReference>
<keyword evidence="1" id="KW-0479">Metal-binding</keyword>
<organism evidence="7 8">
    <name type="scientific">Candolleomyces eurysporus</name>
    <dbReference type="NCBI Taxonomy" id="2828524"/>
    <lineage>
        <taxon>Eukaryota</taxon>
        <taxon>Fungi</taxon>
        <taxon>Dikarya</taxon>
        <taxon>Basidiomycota</taxon>
        <taxon>Agaricomycotina</taxon>
        <taxon>Agaricomycetes</taxon>
        <taxon>Agaricomycetidae</taxon>
        <taxon>Agaricales</taxon>
        <taxon>Agaricineae</taxon>
        <taxon>Psathyrellaceae</taxon>
        <taxon>Candolleomyces</taxon>
    </lineage>
</organism>
<keyword evidence="8" id="KW-1185">Reference proteome</keyword>
<feature type="region of interest" description="Disordered" evidence="4">
    <location>
        <begin position="474"/>
        <end position="497"/>
    </location>
</feature>
<feature type="compositionally biased region" description="Basic and acidic residues" evidence="4">
    <location>
        <begin position="487"/>
        <end position="497"/>
    </location>
</feature>
<feature type="domain" description="Ribosome maturation protein SDO1/SBDS N-terminal" evidence="5">
    <location>
        <begin position="4"/>
        <end position="96"/>
    </location>
</feature>
<dbReference type="InterPro" id="IPR019783">
    <property type="entry name" value="SDO1/SBDS_N"/>
</dbReference>
<dbReference type="Gene3D" id="3.30.1250.10">
    <property type="entry name" value="Ribosome maturation protein SBDS, N-terminal domain"/>
    <property type="match status" value="1"/>
</dbReference>
<protein>
    <recommendedName>
        <fullName evidence="9">DUF1960-domain-containing protein</fullName>
    </recommendedName>
</protein>
<evidence type="ECO:0000313" key="8">
    <source>
        <dbReference type="Proteomes" id="UP001140091"/>
    </source>
</evidence>